<dbReference type="OrthoDB" id="2278933at2759"/>
<dbReference type="Proteomes" id="UP000650833">
    <property type="component" value="Unassembled WGS sequence"/>
</dbReference>
<dbReference type="PANTHER" id="PTHR45786">
    <property type="entry name" value="DNA BINDING PROTEIN-LIKE"/>
    <property type="match status" value="1"/>
</dbReference>
<gene>
    <name evidence="1" type="ORF">INT46_010249</name>
</gene>
<dbReference type="PANTHER" id="PTHR45786:SF74">
    <property type="entry name" value="ATP-DEPENDENT DNA HELICASE"/>
    <property type="match status" value="1"/>
</dbReference>
<dbReference type="AlphaFoldDB" id="A0A8H7QMK9"/>
<evidence type="ECO:0000313" key="2">
    <source>
        <dbReference type="Proteomes" id="UP000650833"/>
    </source>
</evidence>
<dbReference type="EMBL" id="JAEPRC010000545">
    <property type="protein sequence ID" value="KAG2195072.1"/>
    <property type="molecule type" value="Genomic_DNA"/>
</dbReference>
<accession>A0A8H7QMK9</accession>
<keyword evidence="2" id="KW-1185">Reference proteome</keyword>
<reference evidence="1" key="1">
    <citation type="submission" date="2020-12" db="EMBL/GenBank/DDBJ databases">
        <title>Metabolic potential, ecology and presence of endohyphal bacteria is reflected in genomic diversity of Mucoromycotina.</title>
        <authorList>
            <person name="Muszewska A."/>
            <person name="Okrasinska A."/>
            <person name="Steczkiewicz K."/>
            <person name="Drgas O."/>
            <person name="Orlowska M."/>
            <person name="Perlinska-Lenart U."/>
            <person name="Aleksandrzak-Piekarczyk T."/>
            <person name="Szatraj K."/>
            <person name="Zielenkiewicz U."/>
            <person name="Pilsyk S."/>
            <person name="Malc E."/>
            <person name="Mieczkowski P."/>
            <person name="Kruszewska J.S."/>
            <person name="Biernat P."/>
            <person name="Pawlowska J."/>
        </authorList>
    </citation>
    <scope>NUCLEOTIDE SEQUENCE</scope>
    <source>
        <strain evidence="1">CBS 226.32</strain>
    </source>
</reference>
<sequence length="207" mass="23851">MHYITLNPTLPEVLRDNIEEINALCASCRTRMWITERKISLSVSTPKFQMCCVERQAILKPLPAITEVFIISIKRNVPQDQKFTQIYIFDSGKEFQNWMNVAGTQDIMKVTLSALQDMIHSVSPFVEKFKTTKREDDESSIEPTNRDIVLRIKGQGNGLARINELHQHYDSLQYDLVFPFGDPGRNISIKSYDPEQMEIDEPANQVD</sequence>
<protein>
    <submittedName>
        <fullName evidence="1">Uncharacterized protein</fullName>
    </submittedName>
</protein>
<organism evidence="1 2">
    <name type="scientific">Mucor plumbeus</name>
    <dbReference type="NCBI Taxonomy" id="97098"/>
    <lineage>
        <taxon>Eukaryota</taxon>
        <taxon>Fungi</taxon>
        <taxon>Fungi incertae sedis</taxon>
        <taxon>Mucoromycota</taxon>
        <taxon>Mucoromycotina</taxon>
        <taxon>Mucoromycetes</taxon>
        <taxon>Mucorales</taxon>
        <taxon>Mucorineae</taxon>
        <taxon>Mucoraceae</taxon>
        <taxon>Mucor</taxon>
    </lineage>
</organism>
<name>A0A8H7QMK9_9FUNG</name>
<comment type="caution">
    <text evidence="1">The sequence shown here is derived from an EMBL/GenBank/DDBJ whole genome shotgun (WGS) entry which is preliminary data.</text>
</comment>
<evidence type="ECO:0000313" key="1">
    <source>
        <dbReference type="EMBL" id="KAG2195072.1"/>
    </source>
</evidence>
<proteinExistence type="predicted"/>